<evidence type="ECO:0000313" key="2">
    <source>
        <dbReference type="Proteomes" id="UP000295301"/>
    </source>
</evidence>
<organism evidence="1 2">
    <name type="scientific">Antarcticimicrobium luteum</name>
    <dbReference type="NCBI Taxonomy" id="2547397"/>
    <lineage>
        <taxon>Bacteria</taxon>
        <taxon>Pseudomonadati</taxon>
        <taxon>Pseudomonadota</taxon>
        <taxon>Alphaproteobacteria</taxon>
        <taxon>Rhodobacterales</taxon>
        <taxon>Paracoccaceae</taxon>
        <taxon>Antarcticimicrobium</taxon>
    </lineage>
</organism>
<evidence type="ECO:0000313" key="1">
    <source>
        <dbReference type="EMBL" id="TDK51467.1"/>
    </source>
</evidence>
<protein>
    <submittedName>
        <fullName evidence="1">Uncharacterized protein</fullName>
    </submittedName>
</protein>
<gene>
    <name evidence="1" type="ORF">E1832_03360</name>
</gene>
<proteinExistence type="predicted"/>
<feature type="non-terminal residue" evidence="1">
    <location>
        <position position="1"/>
    </location>
</feature>
<dbReference type="AlphaFoldDB" id="A0A4R5VFR5"/>
<comment type="caution">
    <text evidence="1">The sequence shown here is derived from an EMBL/GenBank/DDBJ whole genome shotgun (WGS) entry which is preliminary data.</text>
</comment>
<dbReference type="EMBL" id="SMUV01000046">
    <property type="protein sequence ID" value="TDK51467.1"/>
    <property type="molecule type" value="Genomic_DNA"/>
</dbReference>
<accession>A0A4R5VFR5</accession>
<dbReference type="Proteomes" id="UP000295301">
    <property type="component" value="Unassembled WGS sequence"/>
</dbReference>
<sequence length="60" mass="6351">AESAFSHCLSPRLENRLTSNRGLFRGAGHIGSGRCLHQKSGNGASNRAAALAEWRGLCAE</sequence>
<reference evidence="1 2" key="1">
    <citation type="submission" date="2019-03" db="EMBL/GenBank/DDBJ databases">
        <title>Ruegeria lutea sp. nov., a novel strain, isolated from marine sediment, the Masan Bay, South Korea.</title>
        <authorList>
            <person name="Kim J."/>
            <person name="Kim D.-Y."/>
            <person name="Lee S.-S."/>
        </authorList>
    </citation>
    <scope>NUCLEOTIDE SEQUENCE [LARGE SCALE GENOMIC DNA]</scope>
    <source>
        <strain evidence="1 2">318-1</strain>
    </source>
</reference>
<name>A0A4R5VFR5_9RHOB</name>
<keyword evidence="2" id="KW-1185">Reference proteome</keyword>